<keyword evidence="2" id="KW-0732">Signal</keyword>
<evidence type="ECO:0000313" key="3">
    <source>
        <dbReference type="EnsemblMetazoa" id="AATE009641-PA.1"/>
    </source>
</evidence>
<feature type="chain" id="PRO_5043601712" evidence="2">
    <location>
        <begin position="28"/>
        <end position="123"/>
    </location>
</feature>
<dbReference type="AlphaFoldDB" id="A0A182J1M7"/>
<accession>A0A182J1M7</accession>
<reference evidence="3" key="1">
    <citation type="submission" date="2022-08" db="UniProtKB">
        <authorList>
            <consortium name="EnsemblMetazoa"/>
        </authorList>
    </citation>
    <scope>IDENTIFICATION</scope>
    <source>
        <strain evidence="3">EBRO</strain>
    </source>
</reference>
<proteinExistence type="predicted"/>
<dbReference type="VEuPathDB" id="VectorBase:AATE009641"/>
<evidence type="ECO:0000256" key="1">
    <source>
        <dbReference type="SAM" id="MobiDB-lite"/>
    </source>
</evidence>
<protein>
    <submittedName>
        <fullName evidence="3">Uncharacterized protein</fullName>
    </submittedName>
</protein>
<dbReference type="EnsemblMetazoa" id="AATE009641-RA">
    <property type="protein sequence ID" value="AATE009641-PA.1"/>
    <property type="gene ID" value="AATE009641"/>
</dbReference>
<feature type="region of interest" description="Disordered" evidence="1">
    <location>
        <begin position="80"/>
        <end position="111"/>
    </location>
</feature>
<feature type="signal peptide" evidence="2">
    <location>
        <begin position="1"/>
        <end position="27"/>
    </location>
</feature>
<sequence length="123" mass="13667">MSGCLIERVYIWSLMLALLYLTKTTAGGPIDPGTGRQQDDRNYYGLGGTLGHAFTTPSSTGPTASVLQSKMLRNLRQSHHFHVSPANGGTSATPTDDRDRQCGDRKSRRHNEHQLGDYRLYFI</sequence>
<feature type="compositionally biased region" description="Basic and acidic residues" evidence="1">
    <location>
        <begin position="95"/>
        <end position="105"/>
    </location>
</feature>
<name>A0A182J1M7_ANOAO</name>
<evidence type="ECO:0000256" key="2">
    <source>
        <dbReference type="SAM" id="SignalP"/>
    </source>
</evidence>
<organism evidence="3">
    <name type="scientific">Anopheles atroparvus</name>
    <name type="common">European mosquito</name>
    <dbReference type="NCBI Taxonomy" id="41427"/>
    <lineage>
        <taxon>Eukaryota</taxon>
        <taxon>Metazoa</taxon>
        <taxon>Ecdysozoa</taxon>
        <taxon>Arthropoda</taxon>
        <taxon>Hexapoda</taxon>
        <taxon>Insecta</taxon>
        <taxon>Pterygota</taxon>
        <taxon>Neoptera</taxon>
        <taxon>Endopterygota</taxon>
        <taxon>Diptera</taxon>
        <taxon>Nematocera</taxon>
        <taxon>Culicoidea</taxon>
        <taxon>Culicidae</taxon>
        <taxon>Anophelinae</taxon>
        <taxon>Anopheles</taxon>
    </lineage>
</organism>